<dbReference type="PANTHER" id="PTHR10749">
    <property type="entry name" value="PHOSPHORYLASE B KINASE REGULATORY SUBUNIT"/>
    <property type="match status" value="1"/>
</dbReference>
<keyword evidence="1" id="KW-1003">Cell membrane</keyword>
<feature type="domain" description="GH15-like" evidence="3">
    <location>
        <begin position="22"/>
        <end position="110"/>
    </location>
</feature>
<keyword evidence="1" id="KW-0321">Glycogen metabolism</keyword>
<dbReference type="Proteomes" id="UP000031668">
    <property type="component" value="Unassembled WGS sequence"/>
</dbReference>
<comment type="similarity">
    <text evidence="1">Belongs to the phosphorylase b kinase regulatory chain family.</text>
</comment>
<dbReference type="EMBL" id="JWZT01000881">
    <property type="protein sequence ID" value="KII73341.1"/>
    <property type="molecule type" value="Genomic_DNA"/>
</dbReference>
<feature type="transmembrane region" description="Helical" evidence="2">
    <location>
        <begin position="158"/>
        <end position="178"/>
    </location>
</feature>
<keyword evidence="2" id="KW-1133">Transmembrane helix</keyword>
<keyword evidence="4" id="KW-0808">Transferase</keyword>
<keyword evidence="1 2" id="KW-0472">Membrane</keyword>
<proteinExistence type="inferred from homology"/>
<accession>A0A0C2N152</accession>
<comment type="subcellular location">
    <subcellularLocation>
        <location evidence="1">Cell membrane</location>
        <topology evidence="1">Lipid-anchor</topology>
        <orientation evidence="1">Cytoplasmic side</orientation>
    </subcellularLocation>
</comment>
<dbReference type="OrthoDB" id="5971574at2759"/>
<dbReference type="UniPathway" id="UPA00163"/>
<gene>
    <name evidence="4" type="ORF">RF11_05689</name>
</gene>
<comment type="function">
    <text evidence="1">Phosphorylase b kinase catalyzes the phosphorylation of serine in certain substrates, including troponin I.</text>
</comment>
<evidence type="ECO:0000256" key="2">
    <source>
        <dbReference type="SAM" id="Phobius"/>
    </source>
</evidence>
<comment type="caution">
    <text evidence="4">The sequence shown here is derived from an EMBL/GenBank/DDBJ whole genome shotgun (WGS) entry which is preliminary data.</text>
</comment>
<organism evidence="4 5">
    <name type="scientific">Thelohanellus kitauei</name>
    <name type="common">Myxosporean</name>
    <dbReference type="NCBI Taxonomy" id="669202"/>
    <lineage>
        <taxon>Eukaryota</taxon>
        <taxon>Metazoa</taxon>
        <taxon>Cnidaria</taxon>
        <taxon>Myxozoa</taxon>
        <taxon>Myxosporea</taxon>
        <taxon>Bivalvulida</taxon>
        <taxon>Platysporina</taxon>
        <taxon>Myxobolidae</taxon>
        <taxon>Thelohanellus</taxon>
    </lineage>
</organism>
<keyword evidence="4" id="KW-0418">Kinase</keyword>
<reference evidence="4 5" key="1">
    <citation type="journal article" date="2014" name="Genome Biol. Evol.">
        <title>The genome of the myxosporean Thelohanellus kitauei shows adaptations to nutrient acquisition within its fish host.</title>
        <authorList>
            <person name="Yang Y."/>
            <person name="Xiong J."/>
            <person name="Zhou Z."/>
            <person name="Huo F."/>
            <person name="Miao W."/>
            <person name="Ran C."/>
            <person name="Liu Y."/>
            <person name="Zhang J."/>
            <person name="Feng J."/>
            <person name="Wang M."/>
            <person name="Wang M."/>
            <person name="Wang L."/>
            <person name="Yao B."/>
        </authorList>
    </citation>
    <scope>NUCLEOTIDE SEQUENCE [LARGE SCALE GENOMIC DNA]</scope>
    <source>
        <strain evidence="4">Wuqing</strain>
    </source>
</reference>
<evidence type="ECO:0000256" key="1">
    <source>
        <dbReference type="RuleBase" id="RU364123"/>
    </source>
</evidence>
<keyword evidence="2" id="KW-0812">Transmembrane</keyword>
<keyword evidence="1" id="KW-0112">Calmodulin-binding</keyword>
<comment type="pathway">
    <text evidence="1">Glycan biosynthesis; glycogen metabolism.</text>
</comment>
<dbReference type="Pfam" id="PF00723">
    <property type="entry name" value="Glyco_hydro_15"/>
    <property type="match status" value="1"/>
</dbReference>
<keyword evidence="5" id="KW-1185">Reference proteome</keyword>
<protein>
    <recommendedName>
        <fullName evidence="1">Phosphorylase b kinase regulatory subunit</fullName>
    </recommendedName>
</protein>
<dbReference type="GO" id="GO:0005886">
    <property type="term" value="C:plasma membrane"/>
    <property type="evidence" value="ECO:0007669"/>
    <property type="project" value="UniProtKB-SubCell"/>
</dbReference>
<keyword evidence="1" id="KW-0636">Prenylation</keyword>
<keyword evidence="1" id="KW-0119">Carbohydrate metabolism</keyword>
<evidence type="ECO:0000313" key="4">
    <source>
        <dbReference type="EMBL" id="KII73341.1"/>
    </source>
</evidence>
<dbReference type="AlphaFoldDB" id="A0A0C2N152"/>
<dbReference type="GO" id="GO:0005977">
    <property type="term" value="P:glycogen metabolic process"/>
    <property type="evidence" value="ECO:0007669"/>
    <property type="project" value="UniProtKB-UniPathway"/>
</dbReference>
<evidence type="ECO:0000313" key="5">
    <source>
        <dbReference type="Proteomes" id="UP000031668"/>
    </source>
</evidence>
<dbReference type="GO" id="GO:0016301">
    <property type="term" value="F:kinase activity"/>
    <property type="evidence" value="ECO:0007669"/>
    <property type="project" value="UniProtKB-KW"/>
</dbReference>
<keyword evidence="1" id="KW-0449">Lipoprotein</keyword>
<name>A0A0C2N152_THEKT</name>
<dbReference type="GO" id="GO:0005964">
    <property type="term" value="C:phosphorylase kinase complex"/>
    <property type="evidence" value="ECO:0007669"/>
    <property type="project" value="TreeGrafter"/>
</dbReference>
<evidence type="ECO:0000259" key="3">
    <source>
        <dbReference type="Pfam" id="PF00723"/>
    </source>
</evidence>
<dbReference type="PANTHER" id="PTHR10749:SF8">
    <property type="entry name" value="PHOSPHORYLASE B KINASE REGULATORY SUBUNIT BETA"/>
    <property type="match status" value="1"/>
</dbReference>
<sequence>MELYEFDKIVKKQHSIKERPKLEKYYNYIKKTIMSHQSAQLGLFRHLNYVDYGHVRDNVYCALCLWSASLAFRYIDDLSGKTYELEHSAIKCMRGLLYCWMQQSSKVTFFRALVGAIQSDIRPPIKFGHAVQHLRRFLLSKRLQSFASILIFQKIDSVSLYILILCQMTASGSCVYFYSIS</sequence>
<dbReference type="InterPro" id="IPR011613">
    <property type="entry name" value="GH15-like"/>
</dbReference>
<dbReference type="InterPro" id="IPR008734">
    <property type="entry name" value="PHK_A/B_su"/>
</dbReference>
<dbReference type="GO" id="GO:0005516">
    <property type="term" value="F:calmodulin binding"/>
    <property type="evidence" value="ECO:0007669"/>
    <property type="project" value="UniProtKB-KW"/>
</dbReference>